<dbReference type="AlphaFoldDB" id="A0A6A5U5N8"/>
<dbReference type="PANTHER" id="PTHR33112:SF15">
    <property type="entry name" value="HETEROKARYON INCOMPATIBILITY DOMAIN-CONTAINING PROTEIN"/>
    <property type="match status" value="1"/>
</dbReference>
<dbReference type="OrthoDB" id="5125733at2759"/>
<dbReference type="Proteomes" id="UP000800035">
    <property type="component" value="Unassembled WGS sequence"/>
</dbReference>
<sequence>MKEGIDVATLARTINEAIQITRALGVRYLWIDSLCIVQGVDGDFQGPQWDITTPYPEQLLDAEFQGRPNSTIFGNSIWRVVPKALWDEQVLSASLNTRGWVFQDGLPQPLDTGSTDRYWRRKLQDSSDLNTFIPTVVDISLEDKLIAIWGIASFLIGALRETYGMGLWERNLEEQLAWHMIPGGASSIHQDLIAPTWSWARINGVIELPDKFAAVRDYQVAGHDGKRVAFHLEEWWHKDAEPQGPRTWKEQLDEYSYRLKKMDGVRQTIEVGKLQDNDEPVDNPKASLMPPPPGAIPQLSSPHIAIQGHIGSALMRRVRSVAGWTFEMHLLPVSGANIDVFPDIDPIDRGAAAEKFVSTFGNE</sequence>
<dbReference type="InterPro" id="IPR010730">
    <property type="entry name" value="HET"/>
</dbReference>
<evidence type="ECO:0000313" key="3">
    <source>
        <dbReference type="Proteomes" id="UP000800035"/>
    </source>
</evidence>
<protein>
    <recommendedName>
        <fullName evidence="1">Heterokaryon incompatibility domain-containing protein</fullName>
    </recommendedName>
</protein>
<evidence type="ECO:0000313" key="2">
    <source>
        <dbReference type="EMBL" id="KAF1959998.1"/>
    </source>
</evidence>
<dbReference type="PANTHER" id="PTHR33112">
    <property type="entry name" value="DOMAIN PROTEIN, PUTATIVE-RELATED"/>
    <property type="match status" value="1"/>
</dbReference>
<evidence type="ECO:0000259" key="1">
    <source>
        <dbReference type="Pfam" id="PF06985"/>
    </source>
</evidence>
<dbReference type="Pfam" id="PF06985">
    <property type="entry name" value="HET"/>
    <property type="match status" value="1"/>
</dbReference>
<name>A0A6A5U5N8_9PLEO</name>
<proteinExistence type="predicted"/>
<gene>
    <name evidence="2" type="ORF">CC80DRAFT_590338</name>
</gene>
<organism evidence="2 3">
    <name type="scientific">Byssothecium circinans</name>
    <dbReference type="NCBI Taxonomy" id="147558"/>
    <lineage>
        <taxon>Eukaryota</taxon>
        <taxon>Fungi</taxon>
        <taxon>Dikarya</taxon>
        <taxon>Ascomycota</taxon>
        <taxon>Pezizomycotina</taxon>
        <taxon>Dothideomycetes</taxon>
        <taxon>Pleosporomycetidae</taxon>
        <taxon>Pleosporales</taxon>
        <taxon>Massarineae</taxon>
        <taxon>Massarinaceae</taxon>
        <taxon>Byssothecium</taxon>
    </lineage>
</organism>
<accession>A0A6A5U5N8</accession>
<reference evidence="2" key="1">
    <citation type="journal article" date="2020" name="Stud. Mycol.">
        <title>101 Dothideomycetes genomes: a test case for predicting lifestyles and emergence of pathogens.</title>
        <authorList>
            <person name="Haridas S."/>
            <person name="Albert R."/>
            <person name="Binder M."/>
            <person name="Bloem J."/>
            <person name="Labutti K."/>
            <person name="Salamov A."/>
            <person name="Andreopoulos B."/>
            <person name="Baker S."/>
            <person name="Barry K."/>
            <person name="Bills G."/>
            <person name="Bluhm B."/>
            <person name="Cannon C."/>
            <person name="Castanera R."/>
            <person name="Culley D."/>
            <person name="Daum C."/>
            <person name="Ezra D."/>
            <person name="Gonzalez J."/>
            <person name="Henrissat B."/>
            <person name="Kuo A."/>
            <person name="Liang C."/>
            <person name="Lipzen A."/>
            <person name="Lutzoni F."/>
            <person name="Magnuson J."/>
            <person name="Mondo S."/>
            <person name="Nolan M."/>
            <person name="Ohm R."/>
            <person name="Pangilinan J."/>
            <person name="Park H.-J."/>
            <person name="Ramirez L."/>
            <person name="Alfaro M."/>
            <person name="Sun H."/>
            <person name="Tritt A."/>
            <person name="Yoshinaga Y."/>
            <person name="Zwiers L.-H."/>
            <person name="Turgeon B."/>
            <person name="Goodwin S."/>
            <person name="Spatafora J."/>
            <person name="Crous P."/>
            <person name="Grigoriev I."/>
        </authorList>
    </citation>
    <scope>NUCLEOTIDE SEQUENCE</scope>
    <source>
        <strain evidence="2">CBS 675.92</strain>
    </source>
</reference>
<feature type="domain" description="Heterokaryon incompatibility" evidence="1">
    <location>
        <begin position="8"/>
        <end position="42"/>
    </location>
</feature>
<dbReference type="EMBL" id="ML976983">
    <property type="protein sequence ID" value="KAF1959998.1"/>
    <property type="molecule type" value="Genomic_DNA"/>
</dbReference>
<keyword evidence="3" id="KW-1185">Reference proteome</keyword>